<keyword evidence="2" id="KW-0812">Transmembrane</keyword>
<reference evidence="4 5" key="1">
    <citation type="journal article" date="2015" name="Sci. Rep.">
        <title>Genome of the facultative scuticociliatosis pathogen Pseudocohnilembus persalinus provides insight into its virulence through horizontal gene transfer.</title>
        <authorList>
            <person name="Xiong J."/>
            <person name="Wang G."/>
            <person name="Cheng J."/>
            <person name="Tian M."/>
            <person name="Pan X."/>
            <person name="Warren A."/>
            <person name="Jiang C."/>
            <person name="Yuan D."/>
            <person name="Miao W."/>
        </authorList>
    </citation>
    <scope>NUCLEOTIDE SEQUENCE [LARGE SCALE GENOMIC DNA]</scope>
    <source>
        <strain evidence="4">36N120E</strain>
    </source>
</reference>
<dbReference type="InterPro" id="IPR011050">
    <property type="entry name" value="Pectin_lyase_fold/virulence"/>
</dbReference>
<keyword evidence="4" id="KW-0456">Lyase</keyword>
<dbReference type="InterPro" id="IPR012334">
    <property type="entry name" value="Pectin_lyas_fold"/>
</dbReference>
<dbReference type="SMART" id="SM00710">
    <property type="entry name" value="PbH1"/>
    <property type="match status" value="15"/>
</dbReference>
<feature type="transmembrane region" description="Helical" evidence="2">
    <location>
        <begin position="858"/>
        <end position="883"/>
    </location>
</feature>
<keyword evidence="2" id="KW-0472">Membrane</keyword>
<feature type="domain" description="Right handed beta helix" evidence="3">
    <location>
        <begin position="415"/>
        <end position="589"/>
    </location>
</feature>
<evidence type="ECO:0000259" key="3">
    <source>
        <dbReference type="Pfam" id="PF13229"/>
    </source>
</evidence>
<gene>
    <name evidence="4" type="ORF">PPERSA_00088</name>
</gene>
<feature type="compositionally biased region" description="Polar residues" evidence="1">
    <location>
        <begin position="1146"/>
        <end position="1163"/>
    </location>
</feature>
<name>A0A0V0Q7J6_PSEPJ</name>
<dbReference type="OrthoDB" id="325981at2759"/>
<feature type="compositionally biased region" description="Low complexity" evidence="1">
    <location>
        <begin position="1132"/>
        <end position="1142"/>
    </location>
</feature>
<comment type="caution">
    <text evidence="4">The sequence shown here is derived from an EMBL/GenBank/DDBJ whole genome shotgun (WGS) entry which is preliminary data.</text>
</comment>
<sequence>MYKSSGNYNIHVNNTVFNNNTGEYNGIYISSAQIPIIFNNITISENKKGQSIYLYNLYETVKIINSNFFQNEYEEQSGSCLYTYYLSQLILDNLNISYNLGDKSNVYLYYSSDLTFTNSLIHNNTGYSSSGIFVRYAWKSELYNLTFTKNYAEDDVSAFNCYICDNSEIYNLTFEDNISGNSFGAFLLEYSYYDEVRDLTFKRNQAQQKGTSFALITAYKSTFKNIHIQDSVALGQNGALYIEQGSYVDFYNVTIFNCTTDDKNGGGIYAYMPKFYTLINSIFYDNHASIGGAVSIYSAQNFTLENIDFKNNSARSNGGALHIDKGDSYLNNITFYGNQVDQHGGAIYLESIIHVEILNSSFKNNQCSSGDGGAIKIYNGFEIFINNSIISENQAQLGSGGAIKVDQVRDLRINNTIINNNMKSLLGGALYLFNFKQILINNTQIYGHKDNTQIQGGAVYLSTGTNASFLNSQIYNNQAQYYGGAVFSMALQNLLFQNIIIENNLVDTNQEDIKEKGGALYIDQIENITIDQTTFYNNKAYEMGGAINLIDAQILNIRDSTFEQNWVYYDKDLYQFQKKQGYFITKGGAISFTTKYMETINKIQILVKNVNFKNNYASSGGGILIQLDPGFETNLDFSNLNFEGNIADIGPGIRFLGDNEDYFKNLNQQSNIKSENNLGIIQPENIYWTFTMYEKKIEESTNQFTLCDSGYFIKTLKSTTCENCVDNAVCKGGYIPLYPDKYYWRPNTDGIDLYYCENNEEACPGNDTCKIGHTGPLCESCDIFNGYGPYGIDCEKCTSDDYMFIDYVKCSIICFLITVQPGILQNSLEFIKCRDIAGIQYSSADLFIQCDSDFFTTIIFPINMTLIVLLGVIIPGAFVYILVKGHKKNMLKKYSFQRRFGVLFIELKSKYYFWDVVTMVLEANQTTVQDLFQKKRLSAIDQQLSNHRSQMISQSDLQTPKQKQKQNQQNQSQNFSKFFLNVNQDNSKLQTNDIKVSLQQVNCEHSLTYQTQQSEKKLKDIIFQNQTQTAEPKQVTSQNQILKKSFSQNTFIKNQLSKIQFEKQMTENNKLRAKKMGVQSLQKLLNNQSLNLNQQNHSQSLLNFSLPHKINQSQQFIFDPALSIQNSSQRLNNNQQNDQYNDSTDEQNQQINSTNRLDQQSSKYPVISIKEDIQQNKYNDYIIDQDQEFEEQNKEQQKQFNKNQQLQSSLLSEDKETNFDFSNINLDKKISQNSIQTPQYKSLRQNLKKKNKDETQNSIQKLKDINLNEKQTYRKNNHIIKQINSSNSNIDDDNICGSNGGNSNKNLNIESNNKLMINDNYSQQDMTIDFDHNNQSNLNLNNKNQSMQKLNNCRPSGDLYQDISFDFDFQ</sequence>
<dbReference type="PANTHER" id="PTHR11319">
    <property type="entry name" value="G PROTEIN-COUPLED RECEPTOR-RELATED"/>
    <property type="match status" value="1"/>
</dbReference>
<organism evidence="4 5">
    <name type="scientific">Pseudocohnilembus persalinus</name>
    <name type="common">Ciliate</name>
    <dbReference type="NCBI Taxonomy" id="266149"/>
    <lineage>
        <taxon>Eukaryota</taxon>
        <taxon>Sar</taxon>
        <taxon>Alveolata</taxon>
        <taxon>Ciliophora</taxon>
        <taxon>Intramacronucleata</taxon>
        <taxon>Oligohymenophorea</taxon>
        <taxon>Scuticociliatia</taxon>
        <taxon>Philasterida</taxon>
        <taxon>Pseudocohnilembidae</taxon>
        <taxon>Pseudocohnilembus</taxon>
    </lineage>
</organism>
<dbReference type="Gene3D" id="2.160.20.10">
    <property type="entry name" value="Single-stranded right-handed beta-helix, Pectin lyase-like"/>
    <property type="match status" value="2"/>
</dbReference>
<feature type="compositionally biased region" description="Polar residues" evidence="1">
    <location>
        <begin position="951"/>
        <end position="960"/>
    </location>
</feature>
<feature type="region of interest" description="Disordered" evidence="1">
    <location>
        <begin position="1132"/>
        <end position="1164"/>
    </location>
</feature>
<dbReference type="SUPFAM" id="SSF51126">
    <property type="entry name" value="Pectin lyase-like"/>
    <property type="match status" value="3"/>
</dbReference>
<evidence type="ECO:0000256" key="2">
    <source>
        <dbReference type="SAM" id="Phobius"/>
    </source>
</evidence>
<dbReference type="PANTHER" id="PTHR11319:SF35">
    <property type="entry name" value="OUTER MEMBRANE PROTEIN PMPC-RELATED"/>
    <property type="match status" value="1"/>
</dbReference>
<proteinExistence type="predicted"/>
<keyword evidence="5" id="KW-1185">Reference proteome</keyword>
<dbReference type="Pfam" id="PF13229">
    <property type="entry name" value="Beta_helix"/>
    <property type="match status" value="2"/>
</dbReference>
<dbReference type="InterPro" id="IPR039448">
    <property type="entry name" value="Beta_helix"/>
</dbReference>
<dbReference type="InParanoid" id="A0A0V0Q7J6"/>
<accession>A0A0V0Q7J6</accession>
<dbReference type="GO" id="GO:0016829">
    <property type="term" value="F:lyase activity"/>
    <property type="evidence" value="ECO:0007669"/>
    <property type="project" value="UniProtKB-KW"/>
</dbReference>
<evidence type="ECO:0000313" key="4">
    <source>
        <dbReference type="EMBL" id="KRW98205.1"/>
    </source>
</evidence>
<dbReference type="InterPro" id="IPR006626">
    <property type="entry name" value="PbH1"/>
</dbReference>
<feature type="region of interest" description="Disordered" evidence="1">
    <location>
        <begin position="951"/>
        <end position="970"/>
    </location>
</feature>
<evidence type="ECO:0000256" key="1">
    <source>
        <dbReference type="SAM" id="MobiDB-lite"/>
    </source>
</evidence>
<feature type="domain" description="Right handed beta helix" evidence="3">
    <location>
        <begin position="252"/>
        <end position="395"/>
    </location>
</feature>
<evidence type="ECO:0000313" key="5">
    <source>
        <dbReference type="Proteomes" id="UP000054937"/>
    </source>
</evidence>
<dbReference type="Proteomes" id="UP000054937">
    <property type="component" value="Unassembled WGS sequence"/>
</dbReference>
<dbReference type="EMBL" id="LDAU01000262">
    <property type="protein sequence ID" value="KRW98205.1"/>
    <property type="molecule type" value="Genomic_DNA"/>
</dbReference>
<keyword evidence="2" id="KW-1133">Transmembrane helix</keyword>
<protein>
    <submittedName>
        <fullName evidence="4">Pectin lyase fold/virulence factor</fullName>
    </submittedName>
</protein>